<feature type="domain" description="LicD/FKTN/FKRP nucleotidyltransferase" evidence="6">
    <location>
        <begin position="302"/>
        <end position="341"/>
    </location>
</feature>
<reference evidence="8" key="1">
    <citation type="submission" date="2022-11" db="UniProtKB">
        <authorList>
            <consortium name="EnsemblMetazoa"/>
        </authorList>
    </citation>
    <scope>IDENTIFICATION</scope>
</reference>
<evidence type="ECO:0000313" key="8">
    <source>
        <dbReference type="EnsemblMetazoa" id="XP_038048368.1"/>
    </source>
</evidence>
<dbReference type="InterPro" id="IPR007074">
    <property type="entry name" value="LicD/FKTN/FKRP_NTP_transf"/>
</dbReference>
<dbReference type="Proteomes" id="UP000887568">
    <property type="component" value="Unplaced"/>
</dbReference>
<dbReference type="AlphaFoldDB" id="A0A913Z9B2"/>
<dbReference type="InterPro" id="IPR009644">
    <property type="entry name" value="FKTN/MNN4/W02B3.4-1"/>
</dbReference>
<protein>
    <recommendedName>
        <fullName evidence="10">Fukutin</fullName>
    </recommendedName>
</protein>
<evidence type="ECO:0000259" key="7">
    <source>
        <dbReference type="Pfam" id="PF19737"/>
    </source>
</evidence>
<dbReference type="OMA" id="ICKWATH"/>
<dbReference type="PANTHER" id="PTHR15407">
    <property type="entry name" value="FUKUTIN-RELATED"/>
    <property type="match status" value="1"/>
</dbReference>
<dbReference type="OrthoDB" id="444255at2759"/>
<evidence type="ECO:0000256" key="5">
    <source>
        <dbReference type="SAM" id="Phobius"/>
    </source>
</evidence>
<evidence type="ECO:0000259" key="6">
    <source>
        <dbReference type="Pfam" id="PF04991"/>
    </source>
</evidence>
<comment type="subcellular location">
    <subcellularLocation>
        <location evidence="1">Membrane</location>
        <topology evidence="1">Single-pass membrane protein</topology>
    </subcellularLocation>
</comment>
<keyword evidence="2 5" id="KW-0812">Transmembrane</keyword>
<keyword evidence="9" id="KW-1185">Reference proteome</keyword>
<evidence type="ECO:0000313" key="9">
    <source>
        <dbReference type="Proteomes" id="UP000887568"/>
    </source>
</evidence>
<dbReference type="Pfam" id="PF19737">
    <property type="entry name" value="FKTN_N"/>
    <property type="match status" value="1"/>
</dbReference>
<name>A0A913Z9B2_PATMI</name>
<accession>A0A913Z9B2</accession>
<dbReference type="GO" id="GO:0000139">
    <property type="term" value="C:Golgi membrane"/>
    <property type="evidence" value="ECO:0007669"/>
    <property type="project" value="TreeGrafter"/>
</dbReference>
<proteinExistence type="predicted"/>
<sequence>MSHVYVSRRCVLIGLVVFGMLFFAAQIYLLKWAGTSGIFSLSSLWGGQSHEHPRKIPPYRATKVFADASAKFSVPVFLIEPDCLTSIALLWRTEMKESVPGKCKHLCGERNVTTFGVLDSRLISQDFLLFLEEHIDIRCTVLYGPDPRLITVDNQETGEIPLHYLFEYSGQFIHLVVFYERAGSYLWHGAARADQLSSRRMSLLSPCFQNLNLRKLKFGGTFAGAYDKMEFRTRRADGVNLRIPKDINRFLEQIPFSRHLECNYDQARAFGRSYGRDGTPEALAFRQSARDLLEKGKRVLDELGIRFWLSSGTCLGWFRECDIIAHSQDVDFGMWIKDYNSQIIQEFDSRGLTLKHQFGRISDSFELSFVDDGIKLDIFFFYDEKDHMWNGGTEVRSGNKYKYVFPKFTLCWAELLELRVRVPCDTKRYIEANYGKEWNQKVTTWDWKRSPPNVRPNGQWDREEWGEVIQIF</sequence>
<evidence type="ECO:0008006" key="10">
    <source>
        <dbReference type="Google" id="ProtNLM"/>
    </source>
</evidence>
<dbReference type="GO" id="GO:0009100">
    <property type="term" value="P:glycoprotein metabolic process"/>
    <property type="evidence" value="ECO:0007669"/>
    <property type="project" value="UniProtKB-ARBA"/>
</dbReference>
<dbReference type="InterPro" id="IPR045587">
    <property type="entry name" value="FKTN_N"/>
</dbReference>
<evidence type="ECO:0000256" key="4">
    <source>
        <dbReference type="ARBA" id="ARBA00023136"/>
    </source>
</evidence>
<dbReference type="EnsemblMetazoa" id="XM_038192440.1">
    <property type="protein sequence ID" value="XP_038048368.1"/>
    <property type="gene ID" value="LOC119722366"/>
</dbReference>
<feature type="domain" description="Ribitol-5-phosphate transferase FKTN N-terminal" evidence="7">
    <location>
        <begin position="48"/>
        <end position="289"/>
    </location>
</feature>
<keyword evidence="4 5" id="KW-0472">Membrane</keyword>
<dbReference type="Pfam" id="PF04991">
    <property type="entry name" value="LicD"/>
    <property type="match status" value="1"/>
</dbReference>
<feature type="transmembrane region" description="Helical" evidence="5">
    <location>
        <begin position="12"/>
        <end position="30"/>
    </location>
</feature>
<dbReference type="RefSeq" id="XP_038048368.1">
    <property type="nucleotide sequence ID" value="XM_038192440.1"/>
</dbReference>
<dbReference type="GeneID" id="119722366"/>
<organism evidence="8 9">
    <name type="scientific">Patiria miniata</name>
    <name type="common">Bat star</name>
    <name type="synonym">Asterina miniata</name>
    <dbReference type="NCBI Taxonomy" id="46514"/>
    <lineage>
        <taxon>Eukaryota</taxon>
        <taxon>Metazoa</taxon>
        <taxon>Echinodermata</taxon>
        <taxon>Eleutherozoa</taxon>
        <taxon>Asterozoa</taxon>
        <taxon>Asteroidea</taxon>
        <taxon>Valvatacea</taxon>
        <taxon>Valvatida</taxon>
        <taxon>Asterinidae</taxon>
        <taxon>Patiria</taxon>
    </lineage>
</organism>
<evidence type="ECO:0000256" key="2">
    <source>
        <dbReference type="ARBA" id="ARBA00022692"/>
    </source>
</evidence>
<dbReference type="PANTHER" id="PTHR15407:SF28">
    <property type="entry name" value="RIBITOL-5-PHOSPHATE TRANSFERASE FKTN"/>
    <property type="match status" value="1"/>
</dbReference>
<evidence type="ECO:0000256" key="3">
    <source>
        <dbReference type="ARBA" id="ARBA00022989"/>
    </source>
</evidence>
<evidence type="ECO:0000256" key="1">
    <source>
        <dbReference type="ARBA" id="ARBA00004167"/>
    </source>
</evidence>
<keyword evidence="3 5" id="KW-1133">Transmembrane helix</keyword>